<evidence type="ECO:0000259" key="4">
    <source>
        <dbReference type="PROSITE" id="PS50102"/>
    </source>
</evidence>
<dbReference type="Pfam" id="PF00076">
    <property type="entry name" value="RRM_1"/>
    <property type="match status" value="1"/>
</dbReference>
<keyword evidence="6" id="KW-1185">Reference proteome</keyword>
<feature type="compositionally biased region" description="Low complexity" evidence="3">
    <location>
        <begin position="364"/>
        <end position="376"/>
    </location>
</feature>
<dbReference type="GO" id="GO:0000932">
    <property type="term" value="C:P-body"/>
    <property type="evidence" value="ECO:0007669"/>
    <property type="project" value="TreeGrafter"/>
</dbReference>
<dbReference type="Gene3D" id="3.30.70.330">
    <property type="match status" value="1"/>
</dbReference>
<feature type="compositionally biased region" description="Low complexity" evidence="3">
    <location>
        <begin position="281"/>
        <end position="309"/>
    </location>
</feature>
<dbReference type="SMART" id="SM00360">
    <property type="entry name" value="RRM"/>
    <property type="match status" value="1"/>
</dbReference>
<dbReference type="EMBL" id="CAQQ02373883">
    <property type="status" value="NOT_ANNOTATED_CDS"/>
    <property type="molecule type" value="Genomic_DNA"/>
</dbReference>
<dbReference type="EnsemblMetazoa" id="MESCA011094-RA">
    <property type="protein sequence ID" value="MESCA011094-PA"/>
    <property type="gene ID" value="MESCA011094"/>
</dbReference>
<dbReference type="InterPro" id="IPR052068">
    <property type="entry name" value="GW182_domain"/>
</dbReference>
<dbReference type="HOGENOM" id="CLU_684398_0_0_1"/>
<dbReference type="GO" id="GO:0060213">
    <property type="term" value="P:positive regulation of nuclear-transcribed mRNA poly(A) tail shortening"/>
    <property type="evidence" value="ECO:0007669"/>
    <property type="project" value="TreeGrafter"/>
</dbReference>
<dbReference type="Proteomes" id="UP000015102">
    <property type="component" value="Unassembled WGS sequence"/>
</dbReference>
<evidence type="ECO:0000256" key="1">
    <source>
        <dbReference type="ARBA" id="ARBA00022884"/>
    </source>
</evidence>
<evidence type="ECO:0000256" key="3">
    <source>
        <dbReference type="SAM" id="MobiDB-lite"/>
    </source>
</evidence>
<feature type="domain" description="RRM" evidence="4">
    <location>
        <begin position="192"/>
        <end position="264"/>
    </location>
</feature>
<dbReference type="PROSITE" id="PS50102">
    <property type="entry name" value="RRM"/>
    <property type="match status" value="1"/>
</dbReference>
<dbReference type="PANTHER" id="PTHR13020">
    <property type="entry name" value="TRINUCLEOTIDE REPEAT-CONTAINING GENE 6"/>
    <property type="match status" value="1"/>
</dbReference>
<dbReference type="InterPro" id="IPR012677">
    <property type="entry name" value="Nucleotide-bd_a/b_plait_sf"/>
</dbReference>
<reference evidence="5" key="2">
    <citation type="submission" date="2015-06" db="UniProtKB">
        <authorList>
            <consortium name="EnsemblMetazoa"/>
        </authorList>
    </citation>
    <scope>IDENTIFICATION</scope>
</reference>
<evidence type="ECO:0000313" key="6">
    <source>
        <dbReference type="Proteomes" id="UP000015102"/>
    </source>
</evidence>
<dbReference type="SUPFAM" id="SSF54928">
    <property type="entry name" value="RNA-binding domain, RBD"/>
    <property type="match status" value="1"/>
</dbReference>
<evidence type="ECO:0000256" key="2">
    <source>
        <dbReference type="PROSITE-ProRule" id="PRU00176"/>
    </source>
</evidence>
<feature type="compositionally biased region" description="Low complexity" evidence="3">
    <location>
        <begin position="388"/>
        <end position="403"/>
    </location>
</feature>
<organism evidence="5 6">
    <name type="scientific">Megaselia scalaris</name>
    <name type="common">Humpbacked fly</name>
    <name type="synonym">Phora scalaris</name>
    <dbReference type="NCBI Taxonomy" id="36166"/>
    <lineage>
        <taxon>Eukaryota</taxon>
        <taxon>Metazoa</taxon>
        <taxon>Ecdysozoa</taxon>
        <taxon>Arthropoda</taxon>
        <taxon>Hexapoda</taxon>
        <taxon>Insecta</taxon>
        <taxon>Pterygota</taxon>
        <taxon>Neoptera</taxon>
        <taxon>Endopterygota</taxon>
        <taxon>Diptera</taxon>
        <taxon>Brachycera</taxon>
        <taxon>Muscomorpha</taxon>
        <taxon>Platypezoidea</taxon>
        <taxon>Phoridae</taxon>
        <taxon>Megaseliini</taxon>
        <taxon>Megaselia</taxon>
    </lineage>
</organism>
<keyword evidence="1 2" id="KW-0694">RNA-binding</keyword>
<reference evidence="6" key="1">
    <citation type="submission" date="2013-02" db="EMBL/GenBank/DDBJ databases">
        <authorList>
            <person name="Hughes D."/>
        </authorList>
    </citation>
    <scope>NUCLEOTIDE SEQUENCE</scope>
    <source>
        <strain>Durham</strain>
        <strain evidence="6">NC isolate 2 -- Noor lab</strain>
    </source>
</reference>
<protein>
    <recommendedName>
        <fullName evidence="4">RRM domain-containing protein</fullName>
    </recommendedName>
</protein>
<dbReference type="PANTHER" id="PTHR13020:SF25">
    <property type="entry name" value="PROTEIN GAWKY"/>
    <property type="match status" value="1"/>
</dbReference>
<dbReference type="GO" id="GO:0005654">
    <property type="term" value="C:nucleoplasm"/>
    <property type="evidence" value="ECO:0007669"/>
    <property type="project" value="TreeGrafter"/>
</dbReference>
<dbReference type="GO" id="GO:0003723">
    <property type="term" value="F:RNA binding"/>
    <property type="evidence" value="ECO:0007669"/>
    <property type="project" value="UniProtKB-UniRule"/>
</dbReference>
<proteinExistence type="predicted"/>
<dbReference type="GO" id="GO:0035195">
    <property type="term" value="P:miRNA-mediated post-transcriptional gene silencing"/>
    <property type="evidence" value="ECO:0007669"/>
    <property type="project" value="TreeGrafter"/>
</dbReference>
<sequence>NLSDGWADSTNDNENKDWPTTQASPAPAFTDLVPEFEPGKPWKGSQMKSIEDDPSITPGSVARSPLSINPMPKDAAEIFTTNQTNKNSPTDLPPLSLSSTTWSFNPTNLSNQNFARYIIRQQNATAAELWGAPINKTSRGPPPGLGSGSKNVAGGLNKSSANGWIGSGRGTGNSGAVSWASSGNTSWNTNSNWLLLKNLNNQIDGSTLCTLCKQHGPLLNFQLYLNQGIALCKYTTREEAQKAQMALNNCVLGNTTISVESPNETDVQNILQHFPLVNSGGNNGNNVPTNSGNSGNGNSSRQQQQVRSVGGPGRDDVDPYDIFSNLVCAIIPSKYNFKISRKIKWWSTSRFLEREFLWQTGGTSSSSLWTLETSSSGNGGNQNERTTPSNLKSLLPENLLELN</sequence>
<dbReference type="AlphaFoldDB" id="T1H490"/>
<feature type="compositionally biased region" description="Polar residues" evidence="3">
    <location>
        <begin position="1"/>
        <end position="24"/>
    </location>
</feature>
<dbReference type="InterPro" id="IPR035979">
    <property type="entry name" value="RBD_domain_sf"/>
</dbReference>
<feature type="region of interest" description="Disordered" evidence="3">
    <location>
        <begin position="281"/>
        <end position="314"/>
    </location>
</feature>
<dbReference type="STRING" id="36166.T1H490"/>
<feature type="region of interest" description="Disordered" evidence="3">
    <location>
        <begin position="1"/>
        <end position="59"/>
    </location>
</feature>
<accession>T1H490</accession>
<feature type="region of interest" description="Disordered" evidence="3">
    <location>
        <begin position="364"/>
        <end position="403"/>
    </location>
</feature>
<evidence type="ECO:0000313" key="5">
    <source>
        <dbReference type="EnsemblMetazoa" id="MESCA011094-PA"/>
    </source>
</evidence>
<dbReference type="OMA" id="RNINDGW"/>
<dbReference type="InterPro" id="IPR000504">
    <property type="entry name" value="RRM_dom"/>
</dbReference>
<name>T1H490_MEGSC</name>